<keyword evidence="1" id="KW-0472">Membrane</keyword>
<evidence type="ECO:0000256" key="1">
    <source>
        <dbReference type="SAM" id="Phobius"/>
    </source>
</evidence>
<sequence length="56" mass="6713">MFFYSTFLFPFPSSFMFYCIYNILGGLLIALRDTTELNPAHLFFLFSNFHQMRRST</sequence>
<proteinExistence type="predicted"/>
<reference evidence="2 3" key="1">
    <citation type="submission" date="2019-04" db="EMBL/GenBank/DDBJ databases">
        <title>Fungal friends and foes A comparative genomics study of 23 Aspergillus species from section Flavi.</title>
        <authorList>
            <consortium name="DOE Joint Genome Institute"/>
            <person name="Kjaerbolling I."/>
            <person name="Vesth T.C."/>
            <person name="Frisvad J.C."/>
            <person name="Nybo J.L."/>
            <person name="Theobald S."/>
            <person name="Kildgaard S."/>
            <person name="Petersen T.I."/>
            <person name="Kuo A."/>
            <person name="Sato A."/>
            <person name="Lyhne E.K."/>
            <person name="Kogle M.E."/>
            <person name="Wiebenga A."/>
            <person name="Kun R.S."/>
            <person name="Lubbers R.J."/>
            <person name="Makela M.R."/>
            <person name="Barry K."/>
            <person name="Chovatia M."/>
            <person name="Clum A."/>
            <person name="Daum C."/>
            <person name="Haridas S."/>
            <person name="He G."/>
            <person name="LaButti K."/>
            <person name="Lipzen A."/>
            <person name="Mondo S."/>
            <person name="Pangilinan J."/>
            <person name="Riley R."/>
            <person name="Salamov A."/>
            <person name="Simmons B.A."/>
            <person name="Magnuson J.K."/>
            <person name="Henrissat B."/>
            <person name="Mortensen U.H."/>
            <person name="Larsen T.O."/>
            <person name="De vries R.P."/>
            <person name="Grigoriev I.V."/>
            <person name="Machida M."/>
            <person name="Baker S.E."/>
            <person name="Andersen M.R."/>
        </authorList>
    </citation>
    <scope>NUCLEOTIDE SEQUENCE [LARGE SCALE GENOMIC DNA]</scope>
    <source>
        <strain evidence="2 3">CBS 126849</strain>
    </source>
</reference>
<dbReference type="Proteomes" id="UP000326799">
    <property type="component" value="Unassembled WGS sequence"/>
</dbReference>
<accession>A0A5N6EWJ8</accession>
<dbReference type="EMBL" id="ML733423">
    <property type="protein sequence ID" value="KAB8221034.1"/>
    <property type="molecule type" value="Genomic_DNA"/>
</dbReference>
<evidence type="ECO:0000313" key="3">
    <source>
        <dbReference type="Proteomes" id="UP000326799"/>
    </source>
</evidence>
<keyword evidence="3" id="KW-1185">Reference proteome</keyword>
<keyword evidence="1" id="KW-1133">Transmembrane helix</keyword>
<evidence type="ECO:0000313" key="2">
    <source>
        <dbReference type="EMBL" id="KAB8221034.1"/>
    </source>
</evidence>
<name>A0A5N6EWJ8_9EURO</name>
<keyword evidence="1" id="KW-0812">Transmembrane</keyword>
<dbReference type="AlphaFoldDB" id="A0A5N6EWJ8"/>
<feature type="transmembrane region" description="Helical" evidence="1">
    <location>
        <begin position="15"/>
        <end position="31"/>
    </location>
</feature>
<organism evidence="2 3">
    <name type="scientific">Aspergillus novoparasiticus</name>
    <dbReference type="NCBI Taxonomy" id="986946"/>
    <lineage>
        <taxon>Eukaryota</taxon>
        <taxon>Fungi</taxon>
        <taxon>Dikarya</taxon>
        <taxon>Ascomycota</taxon>
        <taxon>Pezizomycotina</taxon>
        <taxon>Eurotiomycetes</taxon>
        <taxon>Eurotiomycetidae</taxon>
        <taxon>Eurotiales</taxon>
        <taxon>Aspergillaceae</taxon>
        <taxon>Aspergillus</taxon>
        <taxon>Aspergillus subgen. Circumdati</taxon>
    </lineage>
</organism>
<gene>
    <name evidence="2" type="ORF">BDV33DRAFT_84347</name>
</gene>
<protein>
    <submittedName>
        <fullName evidence="2">Uncharacterized protein</fullName>
    </submittedName>
</protein>